<feature type="compositionally biased region" description="Low complexity" evidence="1">
    <location>
        <begin position="447"/>
        <end position="456"/>
    </location>
</feature>
<feature type="transmembrane region" description="Helical" evidence="2">
    <location>
        <begin position="6"/>
        <end position="25"/>
    </location>
</feature>
<accession>A0A1I8JR29</accession>
<feature type="compositionally biased region" description="Basic residues" evidence="1">
    <location>
        <begin position="611"/>
        <end position="624"/>
    </location>
</feature>
<keyword evidence="3" id="KW-1185">Reference proteome</keyword>
<organism evidence="3 4">
    <name type="scientific">Macrostomum lignano</name>
    <dbReference type="NCBI Taxonomy" id="282301"/>
    <lineage>
        <taxon>Eukaryota</taxon>
        <taxon>Metazoa</taxon>
        <taxon>Spiralia</taxon>
        <taxon>Lophotrochozoa</taxon>
        <taxon>Platyhelminthes</taxon>
        <taxon>Rhabditophora</taxon>
        <taxon>Macrostomorpha</taxon>
        <taxon>Macrostomida</taxon>
        <taxon>Macrostomidae</taxon>
        <taxon>Macrostomum</taxon>
    </lineage>
</organism>
<feature type="region of interest" description="Disordered" evidence="1">
    <location>
        <begin position="347"/>
        <end position="383"/>
    </location>
</feature>
<feature type="region of interest" description="Disordered" evidence="1">
    <location>
        <begin position="273"/>
        <end position="316"/>
    </location>
</feature>
<sequence length="665" mass="73829">MTGLELALFGLVFTIVVGLAMFAVFRSIQADGRQIDKQLGTIRHRWPHCWRRRAKESKKAAKKAAAKQKKSSCCCCHACCLFNWAVSSRIQLSAALRCVELELDPEIIEVVGSVGPPAVPEQQPQAEVRQRKLSRQSGGKAQQRRCRAQADSLNKDEHSPVVDETIVYPHLKPVIDDVDLRRRSSVDVAEPTLPRWLPLPLLRQRRSYCRQEVKQQKAAQKGKQQQHPLATDLLPQQPPPNRPSPLPMPPTPRWPGPSLSRQLLRRNIKDCADIGGQKAPAKKSGSGGGSGRVNGDSEDDEFLSDGRPAPPPAAASRLSLKAFGGVAPGTAAALRSEAEALRAQLDRQTASGREQLAMAAPIGKGPRRRPGRCCPSGDHARQSQATAYTLMQQEIGRQRLAEALKKSRPVWPESIGDVRRIRSEAEASVEAERARSARQRLRENAAADRSAAGGAAVCQAPSVDPLADPRAEPISWWRAAPPMPKCESHMAPQTLELSMRQSELDSARQQLAKEQQESREVENRLAESLQRLEQPATKRWKACSRALGRQRLSHRLAREASEAADALRQAQNRVWLSRQRRDDPVRSVDGAFAREALQIRGNCSRRNLTGRQRKKQRRAMKKAARAMGGHLGAIKEEAADAPKRNSHWRQEKRRAPKRNSMAPKR</sequence>
<feature type="compositionally biased region" description="Basic residues" evidence="1">
    <location>
        <begin position="644"/>
        <end position="665"/>
    </location>
</feature>
<name>A0A1I8JR29_9PLAT</name>
<keyword evidence="2" id="KW-0812">Transmembrane</keyword>
<feature type="compositionally biased region" description="Pro residues" evidence="1">
    <location>
        <begin position="236"/>
        <end position="255"/>
    </location>
</feature>
<feature type="region of interest" description="Disordered" evidence="1">
    <location>
        <begin position="440"/>
        <end position="466"/>
    </location>
</feature>
<protein>
    <submittedName>
        <fullName evidence="4">SURF6 domain-containing protein</fullName>
    </submittedName>
</protein>
<evidence type="ECO:0000313" key="3">
    <source>
        <dbReference type="Proteomes" id="UP000095280"/>
    </source>
</evidence>
<feature type="compositionally biased region" description="Low complexity" evidence="1">
    <location>
        <begin position="216"/>
        <end position="226"/>
    </location>
</feature>
<reference evidence="4" key="1">
    <citation type="submission" date="2016-11" db="UniProtKB">
        <authorList>
            <consortium name="WormBaseParasite"/>
        </authorList>
    </citation>
    <scope>IDENTIFICATION</scope>
</reference>
<feature type="compositionally biased region" description="Low complexity" evidence="1">
    <location>
        <begin position="275"/>
        <end position="284"/>
    </location>
</feature>
<proteinExistence type="predicted"/>
<feature type="region of interest" description="Disordered" evidence="1">
    <location>
        <begin position="608"/>
        <end position="665"/>
    </location>
</feature>
<dbReference type="WBParaSite" id="snap_masked-unitig_37613-processed-gene-0.1-mRNA-1">
    <property type="protein sequence ID" value="snap_masked-unitig_37613-processed-gene-0.1-mRNA-1"/>
    <property type="gene ID" value="snap_masked-unitig_37613-processed-gene-0.1"/>
</dbReference>
<dbReference type="Proteomes" id="UP000095280">
    <property type="component" value="Unplaced"/>
</dbReference>
<keyword evidence="2" id="KW-0472">Membrane</keyword>
<feature type="region of interest" description="Disordered" evidence="1">
    <location>
        <begin position="212"/>
        <end position="259"/>
    </location>
</feature>
<feature type="region of interest" description="Disordered" evidence="1">
    <location>
        <begin position="114"/>
        <end position="161"/>
    </location>
</feature>
<evidence type="ECO:0000256" key="1">
    <source>
        <dbReference type="SAM" id="MobiDB-lite"/>
    </source>
</evidence>
<evidence type="ECO:0000313" key="4">
    <source>
        <dbReference type="WBParaSite" id="snap_masked-unitig_37613-processed-gene-0.1-mRNA-1"/>
    </source>
</evidence>
<keyword evidence="2" id="KW-1133">Transmembrane helix</keyword>
<dbReference type="AlphaFoldDB" id="A0A1I8JR29"/>
<feature type="region of interest" description="Disordered" evidence="1">
    <location>
        <begin position="502"/>
        <end position="521"/>
    </location>
</feature>
<evidence type="ECO:0000256" key="2">
    <source>
        <dbReference type="SAM" id="Phobius"/>
    </source>
</evidence>
<feature type="compositionally biased region" description="Basic and acidic residues" evidence="1">
    <location>
        <begin position="633"/>
        <end position="643"/>
    </location>
</feature>